<comment type="similarity">
    <text evidence="1">Belongs to the 'phage' integrase family.</text>
</comment>
<dbReference type="PROSITE" id="PS51898">
    <property type="entry name" value="TYR_RECOMBINASE"/>
    <property type="match status" value="1"/>
</dbReference>
<name>A0ABV8LFF7_9ACTN</name>
<dbReference type="Proteomes" id="UP001595816">
    <property type="component" value="Unassembled WGS sequence"/>
</dbReference>
<dbReference type="RefSeq" id="WP_253754014.1">
    <property type="nucleotide sequence ID" value="NZ_JAMZDZ010000001.1"/>
</dbReference>
<gene>
    <name evidence="5" type="ORF">ACFOZ4_00100</name>
</gene>
<evidence type="ECO:0000256" key="1">
    <source>
        <dbReference type="ARBA" id="ARBA00008857"/>
    </source>
</evidence>
<evidence type="ECO:0000256" key="2">
    <source>
        <dbReference type="ARBA" id="ARBA00023125"/>
    </source>
</evidence>
<dbReference type="EMBL" id="JBHSAY010000001">
    <property type="protein sequence ID" value="MFC4129014.1"/>
    <property type="molecule type" value="Genomic_DNA"/>
</dbReference>
<keyword evidence="3" id="KW-0233">DNA recombination</keyword>
<evidence type="ECO:0000256" key="3">
    <source>
        <dbReference type="ARBA" id="ARBA00023172"/>
    </source>
</evidence>
<dbReference type="SUPFAM" id="SSF56349">
    <property type="entry name" value="DNA breaking-rejoining enzymes"/>
    <property type="match status" value="1"/>
</dbReference>
<dbReference type="Gene3D" id="1.10.150.130">
    <property type="match status" value="1"/>
</dbReference>
<reference evidence="6" key="1">
    <citation type="journal article" date="2019" name="Int. J. Syst. Evol. Microbiol.">
        <title>The Global Catalogue of Microorganisms (GCM) 10K type strain sequencing project: providing services to taxonomists for standard genome sequencing and annotation.</title>
        <authorList>
            <consortium name="The Broad Institute Genomics Platform"/>
            <consortium name="The Broad Institute Genome Sequencing Center for Infectious Disease"/>
            <person name="Wu L."/>
            <person name="Ma J."/>
        </authorList>
    </citation>
    <scope>NUCLEOTIDE SEQUENCE [LARGE SCALE GENOMIC DNA]</scope>
    <source>
        <strain evidence="6">CGMCC 4.7289</strain>
    </source>
</reference>
<organism evidence="5 6">
    <name type="scientific">Hamadaea flava</name>
    <dbReference type="NCBI Taxonomy" id="1742688"/>
    <lineage>
        <taxon>Bacteria</taxon>
        <taxon>Bacillati</taxon>
        <taxon>Actinomycetota</taxon>
        <taxon>Actinomycetes</taxon>
        <taxon>Micromonosporales</taxon>
        <taxon>Micromonosporaceae</taxon>
        <taxon>Hamadaea</taxon>
    </lineage>
</organism>
<keyword evidence="6" id="KW-1185">Reference proteome</keyword>
<evidence type="ECO:0000313" key="5">
    <source>
        <dbReference type="EMBL" id="MFC4129014.1"/>
    </source>
</evidence>
<dbReference type="InterPro" id="IPR010998">
    <property type="entry name" value="Integrase_recombinase_N"/>
</dbReference>
<proteinExistence type="inferred from homology"/>
<accession>A0ABV8LFF7</accession>
<dbReference type="Gene3D" id="1.10.443.10">
    <property type="entry name" value="Intergrase catalytic core"/>
    <property type="match status" value="1"/>
</dbReference>
<dbReference type="InterPro" id="IPR050090">
    <property type="entry name" value="Tyrosine_recombinase_XerCD"/>
</dbReference>
<sequence length="346" mass="39176">MPDGPPPNAADVEAARVLLQRLGVTAEHLLTTAARPASTPTFDQYIDRIALAVPSGSLRAYEPYWNRVRREWGTRPIDEPKPLEIVQLAERFKATALVRRNTRGGRSAAEHLISALRCLYHYAELDGYITPWANPAAQVSKPRRLASRRRALLAGQLEQVNHIAATTGNDPELDALLIRLHSETACRRGGALALRRCDLDQDHCLIRLREKGETERWQPISPTLMRHLWAHAAERGDEDPQTALLRYRDGRPLTTRRYDYLWNRLGRNLPWVTVQQVTMHWLRHTTLTWVERNFGYAVARAYAGHDGRRDGGTTATYVRADLYEVATAVAALTGEPHPLARSYPRV</sequence>
<dbReference type="InterPro" id="IPR013762">
    <property type="entry name" value="Integrase-like_cat_sf"/>
</dbReference>
<evidence type="ECO:0000313" key="6">
    <source>
        <dbReference type="Proteomes" id="UP001595816"/>
    </source>
</evidence>
<dbReference type="InterPro" id="IPR011010">
    <property type="entry name" value="DNA_brk_join_enz"/>
</dbReference>
<dbReference type="InterPro" id="IPR002104">
    <property type="entry name" value="Integrase_catalytic"/>
</dbReference>
<protein>
    <submittedName>
        <fullName evidence="5">Tyrosine-type recombinase/integrase</fullName>
    </submittedName>
</protein>
<dbReference type="Pfam" id="PF00589">
    <property type="entry name" value="Phage_integrase"/>
    <property type="match status" value="1"/>
</dbReference>
<comment type="caution">
    <text evidence="5">The sequence shown here is derived from an EMBL/GenBank/DDBJ whole genome shotgun (WGS) entry which is preliminary data.</text>
</comment>
<evidence type="ECO:0000259" key="4">
    <source>
        <dbReference type="PROSITE" id="PS51898"/>
    </source>
</evidence>
<feature type="domain" description="Tyr recombinase" evidence="4">
    <location>
        <begin position="147"/>
        <end position="330"/>
    </location>
</feature>
<dbReference type="PANTHER" id="PTHR30349">
    <property type="entry name" value="PHAGE INTEGRASE-RELATED"/>
    <property type="match status" value="1"/>
</dbReference>
<dbReference type="PANTHER" id="PTHR30349:SF41">
    <property type="entry name" value="INTEGRASE_RECOMBINASE PROTEIN MJ0367-RELATED"/>
    <property type="match status" value="1"/>
</dbReference>
<dbReference type="CDD" id="cd00397">
    <property type="entry name" value="DNA_BRE_C"/>
    <property type="match status" value="1"/>
</dbReference>
<keyword evidence="2" id="KW-0238">DNA-binding</keyword>